<accession>A0A8J4PXL6</accession>
<dbReference type="CDD" id="cd00154">
    <property type="entry name" value="Rab"/>
    <property type="match status" value="1"/>
</dbReference>
<dbReference type="Pfam" id="PF00071">
    <property type="entry name" value="Ras"/>
    <property type="match status" value="1"/>
</dbReference>
<dbReference type="PANTHER" id="PTHR47981:SF20">
    <property type="entry name" value="RAS-RELATED PROTEIN RAB-7A"/>
    <property type="match status" value="1"/>
</dbReference>
<keyword evidence="5" id="KW-1185">Reference proteome</keyword>
<dbReference type="SMART" id="SM00174">
    <property type="entry name" value="RHO"/>
    <property type="match status" value="1"/>
</dbReference>
<sequence>MDETKQYKIILVGDTSVGKTSILHRLVFNKFSEEYRSTVGADFLSKTIYQNNIITQLQLWDTAGQEKFWCLTEVFWRTADAVILVYDISCEKSFQNLEFWYKQFKSKSVNEDGTEKSLPILVLGNKSDCQTRAVKQEDVEQWCKEKNIKLHFEVSAKFSNQIKESVTKLTEYITEGEKELEKYSHYDVYGEEEQYSSGLLKSGKKSVKLHSETNRSEDCSSFRCCK</sequence>
<dbReference type="PANTHER" id="PTHR47981">
    <property type="entry name" value="RAB FAMILY"/>
    <property type="match status" value="1"/>
</dbReference>
<reference evidence="4" key="1">
    <citation type="submission" date="2020-01" db="EMBL/GenBank/DDBJ databases">
        <title>Development of genomics and gene disruption for Polysphondylium violaceum indicates a role for the polyketide synthase stlB in stalk morphogenesis.</title>
        <authorList>
            <person name="Narita B."/>
            <person name="Kawabe Y."/>
            <person name="Kin K."/>
            <person name="Saito T."/>
            <person name="Gibbs R."/>
            <person name="Kuspa A."/>
            <person name="Muzny D."/>
            <person name="Queller D."/>
            <person name="Richards S."/>
            <person name="Strassman J."/>
            <person name="Sucgang R."/>
            <person name="Worley K."/>
            <person name="Schaap P."/>
        </authorList>
    </citation>
    <scope>NUCLEOTIDE SEQUENCE</scope>
    <source>
        <strain evidence="4">QSvi11</strain>
    </source>
</reference>
<evidence type="ECO:0000313" key="5">
    <source>
        <dbReference type="Proteomes" id="UP000695562"/>
    </source>
</evidence>
<dbReference type="GO" id="GO:0005770">
    <property type="term" value="C:late endosome"/>
    <property type="evidence" value="ECO:0007669"/>
    <property type="project" value="TreeGrafter"/>
</dbReference>
<proteinExistence type="inferred from homology"/>
<dbReference type="SMART" id="SM00175">
    <property type="entry name" value="RAB"/>
    <property type="match status" value="1"/>
</dbReference>
<dbReference type="EMBL" id="AJWJ01000384">
    <property type="protein sequence ID" value="KAF2071351.1"/>
    <property type="molecule type" value="Genomic_DNA"/>
</dbReference>
<dbReference type="SUPFAM" id="SSF52540">
    <property type="entry name" value="P-loop containing nucleoside triphosphate hydrolases"/>
    <property type="match status" value="1"/>
</dbReference>
<evidence type="ECO:0000256" key="3">
    <source>
        <dbReference type="ARBA" id="ARBA00023134"/>
    </source>
</evidence>
<gene>
    <name evidence="4" type="ORF">CYY_007328</name>
</gene>
<dbReference type="OrthoDB" id="16948at2759"/>
<dbReference type="SMART" id="SM00176">
    <property type="entry name" value="RAN"/>
    <property type="match status" value="1"/>
</dbReference>
<dbReference type="GO" id="GO:0090385">
    <property type="term" value="P:phagosome-lysosome fusion"/>
    <property type="evidence" value="ECO:0007669"/>
    <property type="project" value="TreeGrafter"/>
</dbReference>
<evidence type="ECO:0000256" key="2">
    <source>
        <dbReference type="ARBA" id="ARBA00022741"/>
    </source>
</evidence>
<dbReference type="PRINTS" id="PR00449">
    <property type="entry name" value="RASTRNSFRMNG"/>
</dbReference>
<dbReference type="GO" id="GO:0005764">
    <property type="term" value="C:lysosome"/>
    <property type="evidence" value="ECO:0007669"/>
    <property type="project" value="TreeGrafter"/>
</dbReference>
<dbReference type="GO" id="GO:0005525">
    <property type="term" value="F:GTP binding"/>
    <property type="evidence" value="ECO:0007669"/>
    <property type="project" value="UniProtKB-KW"/>
</dbReference>
<dbReference type="Proteomes" id="UP000695562">
    <property type="component" value="Unassembled WGS sequence"/>
</dbReference>
<comment type="caution">
    <text evidence="4">The sequence shown here is derived from an EMBL/GenBank/DDBJ whole genome shotgun (WGS) entry which is preliminary data.</text>
</comment>
<dbReference type="PROSITE" id="PS51421">
    <property type="entry name" value="RAS"/>
    <property type="match status" value="1"/>
</dbReference>
<dbReference type="FunFam" id="3.40.50.300:FF:002280">
    <property type="entry name" value="Small GTP-binding protein, putative"/>
    <property type="match status" value="1"/>
</dbReference>
<evidence type="ECO:0000256" key="1">
    <source>
        <dbReference type="ARBA" id="ARBA00006270"/>
    </source>
</evidence>
<evidence type="ECO:0000313" key="4">
    <source>
        <dbReference type="EMBL" id="KAF2071351.1"/>
    </source>
</evidence>
<dbReference type="PROSITE" id="PS51417">
    <property type="entry name" value="ARF"/>
    <property type="match status" value="1"/>
</dbReference>
<keyword evidence="2" id="KW-0547">Nucleotide-binding</keyword>
<dbReference type="AlphaFoldDB" id="A0A8J4PXL6"/>
<keyword evidence="3" id="KW-0342">GTP-binding</keyword>
<evidence type="ECO:0008006" key="6">
    <source>
        <dbReference type="Google" id="ProtNLM"/>
    </source>
</evidence>
<dbReference type="Gene3D" id="3.40.50.300">
    <property type="entry name" value="P-loop containing nucleotide triphosphate hydrolases"/>
    <property type="match status" value="1"/>
</dbReference>
<dbReference type="GO" id="GO:0045335">
    <property type="term" value="C:phagocytic vesicle"/>
    <property type="evidence" value="ECO:0007669"/>
    <property type="project" value="TreeGrafter"/>
</dbReference>
<protein>
    <recommendedName>
        <fullName evidence="6">Rab GTPase</fullName>
    </recommendedName>
</protein>
<comment type="similarity">
    <text evidence="1">Belongs to the small GTPase superfamily. Rab family.</text>
</comment>
<dbReference type="SMART" id="SM00173">
    <property type="entry name" value="RAS"/>
    <property type="match status" value="1"/>
</dbReference>
<name>A0A8J4PXL6_9MYCE</name>
<dbReference type="InterPro" id="IPR027417">
    <property type="entry name" value="P-loop_NTPase"/>
</dbReference>
<dbReference type="NCBIfam" id="TIGR00231">
    <property type="entry name" value="small_GTP"/>
    <property type="match status" value="1"/>
</dbReference>
<dbReference type="GO" id="GO:0003924">
    <property type="term" value="F:GTPase activity"/>
    <property type="evidence" value="ECO:0007669"/>
    <property type="project" value="InterPro"/>
</dbReference>
<organism evidence="4 5">
    <name type="scientific">Polysphondylium violaceum</name>
    <dbReference type="NCBI Taxonomy" id="133409"/>
    <lineage>
        <taxon>Eukaryota</taxon>
        <taxon>Amoebozoa</taxon>
        <taxon>Evosea</taxon>
        <taxon>Eumycetozoa</taxon>
        <taxon>Dictyostelia</taxon>
        <taxon>Dictyosteliales</taxon>
        <taxon>Dictyosteliaceae</taxon>
        <taxon>Polysphondylium</taxon>
    </lineage>
</organism>
<dbReference type="InterPro" id="IPR001806">
    <property type="entry name" value="Small_GTPase"/>
</dbReference>
<dbReference type="InterPro" id="IPR005225">
    <property type="entry name" value="Small_GTP-bd"/>
</dbReference>
<dbReference type="PROSITE" id="PS51419">
    <property type="entry name" value="RAB"/>
    <property type="match status" value="1"/>
</dbReference>